<dbReference type="GO" id="GO:0046872">
    <property type="term" value="F:metal ion binding"/>
    <property type="evidence" value="ECO:0007669"/>
    <property type="project" value="UniProtKB-KW"/>
</dbReference>
<gene>
    <name evidence="6" type="primary">nucA</name>
    <name evidence="6" type="ORF">V7x_28800</name>
</gene>
<dbReference type="Gene3D" id="3.40.570.10">
    <property type="entry name" value="Extracellular Endonuclease, subunit A"/>
    <property type="match status" value="1"/>
</dbReference>
<dbReference type="SMART" id="SM00477">
    <property type="entry name" value="NUC"/>
    <property type="match status" value="1"/>
</dbReference>
<feature type="region of interest" description="Disordered" evidence="3">
    <location>
        <begin position="296"/>
        <end position="319"/>
    </location>
</feature>
<evidence type="ECO:0000259" key="4">
    <source>
        <dbReference type="SMART" id="SM00477"/>
    </source>
</evidence>
<name>A0A5C6FY44_9PLAN</name>
<feature type="active site" description="Proton acceptor" evidence="1">
    <location>
        <position position="116"/>
    </location>
</feature>
<proteinExistence type="predicted"/>
<feature type="compositionally biased region" description="Basic and acidic residues" evidence="3">
    <location>
        <begin position="262"/>
        <end position="284"/>
    </location>
</feature>
<feature type="domain" description="DNA/RNA non-specific endonuclease/pyrophosphatase/phosphodiesterase" evidence="5">
    <location>
        <begin position="56"/>
        <end position="254"/>
    </location>
</feature>
<dbReference type="InterPro" id="IPR001604">
    <property type="entry name" value="Endo_G_ENPP1-like_dom"/>
</dbReference>
<keyword evidence="6" id="KW-0378">Hydrolase</keyword>
<dbReference type="Proteomes" id="UP000316476">
    <property type="component" value="Unassembled WGS sequence"/>
</dbReference>
<dbReference type="EC" id="3.1.30.2" evidence="6"/>
<evidence type="ECO:0000256" key="2">
    <source>
        <dbReference type="PIRSR" id="PIRSR640255-2"/>
    </source>
</evidence>
<dbReference type="SMART" id="SM00892">
    <property type="entry name" value="Endonuclease_NS"/>
    <property type="match status" value="1"/>
</dbReference>
<evidence type="ECO:0000313" key="6">
    <source>
        <dbReference type="EMBL" id="TWU67306.1"/>
    </source>
</evidence>
<dbReference type="SUPFAM" id="SSF54060">
    <property type="entry name" value="His-Me finger endonucleases"/>
    <property type="match status" value="1"/>
</dbReference>
<accession>A0A5C6FY44</accession>
<evidence type="ECO:0000313" key="7">
    <source>
        <dbReference type="Proteomes" id="UP000316476"/>
    </source>
</evidence>
<comment type="caution">
    <text evidence="6">The sequence shown here is derived from an EMBL/GenBank/DDBJ whole genome shotgun (WGS) entry which is preliminary data.</text>
</comment>
<dbReference type="InterPro" id="IPR044925">
    <property type="entry name" value="His-Me_finger_sf"/>
</dbReference>
<dbReference type="OrthoDB" id="9811262at2"/>
<evidence type="ECO:0000256" key="1">
    <source>
        <dbReference type="PIRSR" id="PIRSR640255-1"/>
    </source>
</evidence>
<evidence type="ECO:0000259" key="5">
    <source>
        <dbReference type="SMART" id="SM00892"/>
    </source>
</evidence>
<evidence type="ECO:0000256" key="3">
    <source>
        <dbReference type="SAM" id="MobiDB-lite"/>
    </source>
</evidence>
<reference evidence="6 7" key="1">
    <citation type="submission" date="2019-02" db="EMBL/GenBank/DDBJ databases">
        <title>Deep-cultivation of Planctomycetes and their phenomic and genomic characterization uncovers novel biology.</title>
        <authorList>
            <person name="Wiegand S."/>
            <person name="Jogler M."/>
            <person name="Boedeker C."/>
            <person name="Pinto D."/>
            <person name="Vollmers J."/>
            <person name="Rivas-Marin E."/>
            <person name="Kohn T."/>
            <person name="Peeters S.H."/>
            <person name="Heuer A."/>
            <person name="Rast P."/>
            <person name="Oberbeckmann S."/>
            <person name="Bunk B."/>
            <person name="Jeske O."/>
            <person name="Meyerdierks A."/>
            <person name="Storesund J.E."/>
            <person name="Kallscheuer N."/>
            <person name="Luecker S."/>
            <person name="Lage O.M."/>
            <person name="Pohl T."/>
            <person name="Merkel B.J."/>
            <person name="Hornburger P."/>
            <person name="Mueller R.-W."/>
            <person name="Bruemmer F."/>
            <person name="Labrenz M."/>
            <person name="Spormann A.M."/>
            <person name="Op Den Camp H."/>
            <person name="Overmann J."/>
            <person name="Amann R."/>
            <person name="Jetten M.S.M."/>
            <person name="Mascher T."/>
            <person name="Medema M.H."/>
            <person name="Devos D.P."/>
            <person name="Kaster A.-K."/>
            <person name="Ovreas L."/>
            <person name="Rohde M."/>
            <person name="Galperin M.Y."/>
            <person name="Jogler C."/>
        </authorList>
    </citation>
    <scope>NUCLEOTIDE SEQUENCE [LARGE SCALE GENOMIC DNA]</scope>
    <source>
        <strain evidence="6 7">V7</strain>
    </source>
</reference>
<protein>
    <submittedName>
        <fullName evidence="6">Nuclease</fullName>
        <ecNumber evidence="6">3.1.30.2</ecNumber>
    </submittedName>
</protein>
<dbReference type="Pfam" id="PF01223">
    <property type="entry name" value="Endonuclease_NS"/>
    <property type="match status" value="1"/>
</dbReference>
<organism evidence="6 7">
    <name type="scientific">Crateriforma conspicua</name>
    <dbReference type="NCBI Taxonomy" id="2527996"/>
    <lineage>
        <taxon>Bacteria</taxon>
        <taxon>Pseudomonadati</taxon>
        <taxon>Planctomycetota</taxon>
        <taxon>Planctomycetia</taxon>
        <taxon>Planctomycetales</taxon>
        <taxon>Planctomycetaceae</taxon>
        <taxon>Crateriforma</taxon>
    </lineage>
</organism>
<dbReference type="GO" id="GO:0016787">
    <property type="term" value="F:hydrolase activity"/>
    <property type="evidence" value="ECO:0007669"/>
    <property type="project" value="UniProtKB-KW"/>
</dbReference>
<sequence length="543" mass="60154">MTRKSMFEFWFTMLVLACISLLGAVAVVKADDHAAVFTVHSGAIPTGQPERNVLVVTDVYTLSLDPETKLATWCAYRVTPASIEGRNQIGRNWLNRYPDATLEHQDYAGSDYQMGHLAPLASFKADPNAYQLNWMGNVAPQRPELNVGPWLDVEKLARDAATLHGRAMVTVGPLFERDMPPLPAATESHRVPSHYWAIIRAPDKPVADDAADHAKAFIVPQDCDVTDPPERFRVTVDEISRRSGLQFPILSIDDISHAQPRRKTEPPNRDRIAGEDSEAQRSGDYRFVATTASWPTAGVVPGGQRWGNGPRRADGIDHQNPDAHAVRAQSEHRMPRAMDHRCGCCCCHGGRCGNSDSAPFSGRRPGRITIRIDVAVPGENDMSQNKIHAVFEDDGTADRMLVLLPSEMRYKVLPKAVREAGWVVAHAAREKVRAPGYPGDKPGHAPLRKTIVARVRRYERAIVAVVGPLYILGAGNHGHLVEFGHRLVRKIKTADGVEKVEIGFVKPHPFLRPAAMETADEQTRTLAEVVRTEVEKFHRQFVS</sequence>
<dbReference type="InterPro" id="IPR020821">
    <property type="entry name" value="ENPP1-3/EXOG-like_nuc-like"/>
</dbReference>
<dbReference type="GO" id="GO:0004519">
    <property type="term" value="F:endonuclease activity"/>
    <property type="evidence" value="ECO:0007669"/>
    <property type="project" value="TreeGrafter"/>
</dbReference>
<dbReference type="PANTHER" id="PTHR13966">
    <property type="entry name" value="ENDONUCLEASE RELATED"/>
    <property type="match status" value="1"/>
</dbReference>
<dbReference type="GO" id="GO:0003676">
    <property type="term" value="F:nucleic acid binding"/>
    <property type="evidence" value="ECO:0007669"/>
    <property type="project" value="InterPro"/>
</dbReference>
<feature type="binding site" evidence="2">
    <location>
        <position position="146"/>
    </location>
    <ligand>
        <name>Mg(2+)</name>
        <dbReference type="ChEBI" id="CHEBI:18420"/>
        <note>catalytic</note>
    </ligand>
</feature>
<dbReference type="AlphaFoldDB" id="A0A5C6FY44"/>
<keyword evidence="2" id="KW-0479">Metal-binding</keyword>
<dbReference type="InterPro" id="IPR040255">
    <property type="entry name" value="Non-specific_endonuclease"/>
</dbReference>
<dbReference type="EMBL" id="SJPZ01000001">
    <property type="protein sequence ID" value="TWU67306.1"/>
    <property type="molecule type" value="Genomic_DNA"/>
</dbReference>
<dbReference type="InterPro" id="IPR044929">
    <property type="entry name" value="DNA/RNA_non-sp_Endonuclease_sf"/>
</dbReference>
<feature type="domain" description="ENPP1-3/EXOG-like endonuclease/phosphodiesterase" evidence="4">
    <location>
        <begin position="57"/>
        <end position="258"/>
    </location>
</feature>
<feature type="region of interest" description="Disordered" evidence="3">
    <location>
        <begin position="254"/>
        <end position="284"/>
    </location>
</feature>
<dbReference type="PANTHER" id="PTHR13966:SF5">
    <property type="entry name" value="ENDONUCLEASE G, MITOCHONDRIAL"/>
    <property type="match status" value="1"/>
</dbReference>